<proteinExistence type="predicted"/>
<organism evidence="1">
    <name type="scientific">marine sediment metagenome</name>
    <dbReference type="NCBI Taxonomy" id="412755"/>
    <lineage>
        <taxon>unclassified sequences</taxon>
        <taxon>metagenomes</taxon>
        <taxon>ecological metagenomes</taxon>
    </lineage>
</organism>
<dbReference type="AlphaFoldDB" id="A0A0F9GSA5"/>
<sequence length="46" mass="5252">MTGKRIKKAKESIDKEKEYSLEEAIKLLKDAPQSKFDETVDLAVNL</sequence>
<feature type="non-terminal residue" evidence="1">
    <location>
        <position position="46"/>
    </location>
</feature>
<accession>A0A0F9GSA5</accession>
<dbReference type="InterPro" id="IPR023674">
    <property type="entry name" value="Ribosomal_uL1-like"/>
</dbReference>
<protein>
    <recommendedName>
        <fullName evidence="2">50S ribosomal protein L1</fullName>
    </recommendedName>
</protein>
<evidence type="ECO:0000313" key="1">
    <source>
        <dbReference type="EMBL" id="KKL93526.1"/>
    </source>
</evidence>
<name>A0A0F9GSA5_9ZZZZ</name>
<gene>
    <name evidence="1" type="ORF">LCGC14_1873760</name>
</gene>
<reference evidence="1" key="1">
    <citation type="journal article" date="2015" name="Nature">
        <title>Complex archaea that bridge the gap between prokaryotes and eukaryotes.</title>
        <authorList>
            <person name="Spang A."/>
            <person name="Saw J.H."/>
            <person name="Jorgensen S.L."/>
            <person name="Zaremba-Niedzwiedzka K."/>
            <person name="Martijn J."/>
            <person name="Lind A.E."/>
            <person name="van Eijk R."/>
            <person name="Schleper C."/>
            <person name="Guy L."/>
            <person name="Ettema T.J."/>
        </authorList>
    </citation>
    <scope>NUCLEOTIDE SEQUENCE</scope>
</reference>
<comment type="caution">
    <text evidence="1">The sequence shown here is derived from an EMBL/GenBank/DDBJ whole genome shotgun (WGS) entry which is preliminary data.</text>
</comment>
<dbReference type="Gene3D" id="3.30.190.20">
    <property type="match status" value="1"/>
</dbReference>
<dbReference type="SUPFAM" id="SSF56808">
    <property type="entry name" value="Ribosomal protein L1"/>
    <property type="match status" value="1"/>
</dbReference>
<evidence type="ECO:0008006" key="2">
    <source>
        <dbReference type="Google" id="ProtNLM"/>
    </source>
</evidence>
<dbReference type="EMBL" id="LAZR01019162">
    <property type="protein sequence ID" value="KKL93526.1"/>
    <property type="molecule type" value="Genomic_DNA"/>
</dbReference>